<evidence type="ECO:0000259" key="9">
    <source>
        <dbReference type="PROSITE" id="PS51918"/>
    </source>
</evidence>
<sequence length="300" mass="32752">MRKPDWLRTAVPSGAEFEATNERLRAYGINTVCSSARCPNLAECWGRGTTTFMILGDTCTRHCRFCAVRTGNPQGTLDKTEPERVARAVVELKLFYVVLTSVDRDDLPDLGAGMFAEAARQVKMQSAEGKVQNGRPASPLVEVLTPDFGGREDLAAMVVSASPDVFGHNLETVERLSPKVRDPRASYERSLAVLATVKRIAPKLTTKSGLMVGLGETDDELRQALRDLRSVGCDIVTVGQYLQPARRCLSVERYLTPEEFVALEKEALAMGFKGALCGPLVRSSYRAAEVSHCPSGQEVT</sequence>
<dbReference type="Gene3D" id="3.20.20.70">
    <property type="entry name" value="Aldolase class I"/>
    <property type="match status" value="1"/>
</dbReference>
<evidence type="ECO:0000313" key="11">
    <source>
        <dbReference type="Proteomes" id="UP000779900"/>
    </source>
</evidence>
<dbReference type="EMBL" id="VGIR01000006">
    <property type="protein sequence ID" value="MBM3330559.1"/>
    <property type="molecule type" value="Genomic_DNA"/>
</dbReference>
<dbReference type="PROSITE" id="PS51918">
    <property type="entry name" value="RADICAL_SAM"/>
    <property type="match status" value="1"/>
</dbReference>
<dbReference type="SUPFAM" id="SSF102114">
    <property type="entry name" value="Radical SAM enzymes"/>
    <property type="match status" value="1"/>
</dbReference>
<gene>
    <name evidence="8 10" type="primary">lipA</name>
    <name evidence="10" type="ORF">FJY68_01750</name>
</gene>
<dbReference type="SFLD" id="SFLDF00271">
    <property type="entry name" value="lipoyl_synthase"/>
    <property type="match status" value="1"/>
</dbReference>
<keyword evidence="3 8" id="KW-0949">S-adenosyl-L-methionine</keyword>
<dbReference type="GO" id="GO:0046872">
    <property type="term" value="F:metal ion binding"/>
    <property type="evidence" value="ECO:0007669"/>
    <property type="project" value="UniProtKB-KW"/>
</dbReference>
<feature type="binding site" evidence="8">
    <location>
        <position position="59"/>
    </location>
    <ligand>
        <name>[4Fe-4S] cluster</name>
        <dbReference type="ChEBI" id="CHEBI:49883"/>
        <label>2</label>
        <note>4Fe-4S-S-AdoMet</note>
    </ligand>
</feature>
<dbReference type="SFLD" id="SFLDG01058">
    <property type="entry name" value="lipoyl_synthase_like"/>
    <property type="match status" value="1"/>
</dbReference>
<dbReference type="PIRSF" id="PIRSF005963">
    <property type="entry name" value="Lipoyl_synth"/>
    <property type="match status" value="1"/>
</dbReference>
<evidence type="ECO:0000256" key="2">
    <source>
        <dbReference type="ARBA" id="ARBA00022679"/>
    </source>
</evidence>
<proteinExistence type="inferred from homology"/>
<accession>A0A937XE18</accession>
<evidence type="ECO:0000256" key="7">
    <source>
        <dbReference type="ARBA" id="ARBA00047326"/>
    </source>
</evidence>
<feature type="binding site" evidence="8">
    <location>
        <position position="66"/>
    </location>
    <ligand>
        <name>[4Fe-4S] cluster</name>
        <dbReference type="ChEBI" id="CHEBI:49883"/>
        <label>2</label>
        <note>4Fe-4S-S-AdoMet</note>
    </ligand>
</feature>
<comment type="similarity">
    <text evidence="8">Belongs to the radical SAM superfamily. Lipoyl synthase family.</text>
</comment>
<dbReference type="InterPro" id="IPR013785">
    <property type="entry name" value="Aldolase_TIM"/>
</dbReference>
<dbReference type="InterPro" id="IPR003698">
    <property type="entry name" value="Lipoyl_synth"/>
</dbReference>
<feature type="domain" description="Radical SAM core" evidence="9">
    <location>
        <begin position="45"/>
        <end position="273"/>
    </location>
</feature>
<dbReference type="NCBIfam" id="NF009544">
    <property type="entry name" value="PRK12928.1"/>
    <property type="match status" value="1"/>
</dbReference>
<dbReference type="PANTHER" id="PTHR10949:SF0">
    <property type="entry name" value="LIPOYL SYNTHASE, MITOCHONDRIAL"/>
    <property type="match status" value="1"/>
</dbReference>
<dbReference type="GO" id="GO:0051539">
    <property type="term" value="F:4 iron, 4 sulfur cluster binding"/>
    <property type="evidence" value="ECO:0007669"/>
    <property type="project" value="UniProtKB-UniRule"/>
</dbReference>
<comment type="caution">
    <text evidence="10">The sequence shown here is derived from an EMBL/GenBank/DDBJ whole genome shotgun (WGS) entry which is preliminary data.</text>
</comment>
<dbReference type="AlphaFoldDB" id="A0A937XE18"/>
<dbReference type="InterPro" id="IPR031691">
    <property type="entry name" value="LIAS_N"/>
</dbReference>
<organism evidence="10 11">
    <name type="scientific">candidate division WOR-3 bacterium</name>
    <dbReference type="NCBI Taxonomy" id="2052148"/>
    <lineage>
        <taxon>Bacteria</taxon>
        <taxon>Bacteria division WOR-3</taxon>
    </lineage>
</organism>
<evidence type="ECO:0000256" key="3">
    <source>
        <dbReference type="ARBA" id="ARBA00022691"/>
    </source>
</evidence>
<dbReference type="SMART" id="SM00729">
    <property type="entry name" value="Elp3"/>
    <property type="match status" value="1"/>
</dbReference>
<feature type="binding site" evidence="8">
    <location>
        <position position="33"/>
    </location>
    <ligand>
        <name>[4Fe-4S] cluster</name>
        <dbReference type="ChEBI" id="CHEBI:49883"/>
        <label>1</label>
    </ligand>
</feature>
<comment type="catalytic activity">
    <reaction evidence="7 8">
        <text>[[Fe-S] cluster scaffold protein carrying a second [4Fe-4S](2+) cluster] + N(6)-octanoyl-L-lysyl-[protein] + 2 oxidized [2Fe-2S]-[ferredoxin] + 2 S-adenosyl-L-methionine + 4 H(+) = [[Fe-S] cluster scaffold protein] + N(6)-[(R)-dihydrolipoyl]-L-lysyl-[protein] + 4 Fe(3+) + 2 hydrogen sulfide + 2 5'-deoxyadenosine + 2 L-methionine + 2 reduced [2Fe-2S]-[ferredoxin]</text>
        <dbReference type="Rhea" id="RHEA:16585"/>
        <dbReference type="Rhea" id="RHEA-COMP:9928"/>
        <dbReference type="Rhea" id="RHEA-COMP:10000"/>
        <dbReference type="Rhea" id="RHEA-COMP:10001"/>
        <dbReference type="Rhea" id="RHEA-COMP:10475"/>
        <dbReference type="Rhea" id="RHEA-COMP:14568"/>
        <dbReference type="Rhea" id="RHEA-COMP:14569"/>
        <dbReference type="ChEBI" id="CHEBI:15378"/>
        <dbReference type="ChEBI" id="CHEBI:17319"/>
        <dbReference type="ChEBI" id="CHEBI:29034"/>
        <dbReference type="ChEBI" id="CHEBI:29919"/>
        <dbReference type="ChEBI" id="CHEBI:33722"/>
        <dbReference type="ChEBI" id="CHEBI:33737"/>
        <dbReference type="ChEBI" id="CHEBI:33738"/>
        <dbReference type="ChEBI" id="CHEBI:57844"/>
        <dbReference type="ChEBI" id="CHEBI:59789"/>
        <dbReference type="ChEBI" id="CHEBI:78809"/>
        <dbReference type="ChEBI" id="CHEBI:83100"/>
        <dbReference type="EC" id="2.8.1.8"/>
    </reaction>
</comment>
<dbReference type="InterPro" id="IPR058240">
    <property type="entry name" value="rSAM_sf"/>
</dbReference>
<feature type="binding site" evidence="8">
    <location>
        <position position="38"/>
    </location>
    <ligand>
        <name>[4Fe-4S] cluster</name>
        <dbReference type="ChEBI" id="CHEBI:49883"/>
        <label>1</label>
    </ligand>
</feature>
<feature type="binding site" evidence="8">
    <location>
        <position position="284"/>
    </location>
    <ligand>
        <name>[4Fe-4S] cluster</name>
        <dbReference type="ChEBI" id="CHEBI:49883"/>
        <label>1</label>
    </ligand>
</feature>
<dbReference type="HAMAP" id="MF_00206">
    <property type="entry name" value="Lipoyl_synth"/>
    <property type="match status" value="1"/>
</dbReference>
<reference evidence="10" key="1">
    <citation type="submission" date="2019-03" db="EMBL/GenBank/DDBJ databases">
        <title>Lake Tanganyika Metagenome-Assembled Genomes (MAGs).</title>
        <authorList>
            <person name="Tran P."/>
        </authorList>
    </citation>
    <scope>NUCLEOTIDE SEQUENCE</scope>
    <source>
        <strain evidence="10">K_DeepCast_150m_m2_040</strain>
    </source>
</reference>
<comment type="function">
    <text evidence="8">Catalyzes the radical-mediated insertion of two sulfur atoms into the C-6 and C-8 positions of the octanoyl moiety bound to the lipoyl domains of lipoate-dependent enzymes, thereby converting the octanoylated domains into lipoylated derivatives.</text>
</comment>
<dbReference type="InterPro" id="IPR007197">
    <property type="entry name" value="rSAM"/>
</dbReference>
<name>A0A937XE18_UNCW3</name>
<keyword evidence="6 8" id="KW-0411">Iron-sulfur</keyword>
<dbReference type="GO" id="GO:0016992">
    <property type="term" value="F:lipoate synthase activity"/>
    <property type="evidence" value="ECO:0007669"/>
    <property type="project" value="UniProtKB-UniRule"/>
</dbReference>
<evidence type="ECO:0000256" key="1">
    <source>
        <dbReference type="ARBA" id="ARBA00022485"/>
    </source>
</evidence>
<keyword evidence="4 8" id="KW-0479">Metal-binding</keyword>
<comment type="subcellular location">
    <subcellularLocation>
        <location evidence="8">Cytoplasm</location>
    </subcellularLocation>
</comment>
<dbReference type="CDD" id="cd01335">
    <property type="entry name" value="Radical_SAM"/>
    <property type="match status" value="1"/>
</dbReference>
<evidence type="ECO:0000256" key="6">
    <source>
        <dbReference type="ARBA" id="ARBA00023014"/>
    </source>
</evidence>
<comment type="pathway">
    <text evidence="8">Protein modification; protein lipoylation via endogenous pathway; protein N(6)-(lipoyl)lysine from octanoyl-[acyl-carrier-protein]: step 2/2.</text>
</comment>
<keyword evidence="5 8" id="KW-0408">Iron</keyword>
<dbReference type="InterPro" id="IPR006638">
    <property type="entry name" value="Elp3/MiaA/NifB-like_rSAM"/>
</dbReference>
<keyword evidence="2 8" id="KW-0808">Transferase</keyword>
<feature type="binding site" evidence="8">
    <location>
        <position position="44"/>
    </location>
    <ligand>
        <name>[4Fe-4S] cluster</name>
        <dbReference type="ChEBI" id="CHEBI:49883"/>
        <label>1</label>
    </ligand>
</feature>
<keyword evidence="8" id="KW-0963">Cytoplasm</keyword>
<dbReference type="GO" id="GO:0005737">
    <property type="term" value="C:cytoplasm"/>
    <property type="evidence" value="ECO:0007669"/>
    <property type="project" value="UniProtKB-SubCell"/>
</dbReference>
<dbReference type="NCBIfam" id="NF004019">
    <property type="entry name" value="PRK05481.1"/>
    <property type="match status" value="1"/>
</dbReference>
<dbReference type="SFLD" id="SFLDS00029">
    <property type="entry name" value="Radical_SAM"/>
    <property type="match status" value="1"/>
</dbReference>
<dbReference type="Pfam" id="PF04055">
    <property type="entry name" value="Radical_SAM"/>
    <property type="match status" value="1"/>
</dbReference>
<dbReference type="Pfam" id="PF16881">
    <property type="entry name" value="LIAS_N"/>
    <property type="match status" value="1"/>
</dbReference>
<dbReference type="PANTHER" id="PTHR10949">
    <property type="entry name" value="LIPOYL SYNTHASE"/>
    <property type="match status" value="1"/>
</dbReference>
<dbReference type="GO" id="GO:0009249">
    <property type="term" value="P:protein lipoylation"/>
    <property type="evidence" value="ECO:0007669"/>
    <property type="project" value="UniProtKB-UniRule"/>
</dbReference>
<keyword evidence="1 8" id="KW-0004">4Fe-4S</keyword>
<dbReference type="EC" id="2.8.1.8" evidence="8"/>
<dbReference type="NCBIfam" id="TIGR00510">
    <property type="entry name" value="lipA"/>
    <property type="match status" value="1"/>
</dbReference>
<evidence type="ECO:0000256" key="4">
    <source>
        <dbReference type="ARBA" id="ARBA00022723"/>
    </source>
</evidence>
<evidence type="ECO:0000313" key="10">
    <source>
        <dbReference type="EMBL" id="MBM3330559.1"/>
    </source>
</evidence>
<evidence type="ECO:0000256" key="5">
    <source>
        <dbReference type="ARBA" id="ARBA00023004"/>
    </source>
</evidence>
<comment type="cofactor">
    <cofactor evidence="8">
        <name>[4Fe-4S] cluster</name>
        <dbReference type="ChEBI" id="CHEBI:49883"/>
    </cofactor>
    <text evidence="8">Binds 2 [4Fe-4S] clusters per subunit. One cluster is coordinated with 3 cysteines and an exchangeable S-adenosyl-L-methionine.</text>
</comment>
<feature type="binding site" evidence="8">
    <location>
        <position position="63"/>
    </location>
    <ligand>
        <name>[4Fe-4S] cluster</name>
        <dbReference type="ChEBI" id="CHEBI:49883"/>
        <label>2</label>
        <note>4Fe-4S-S-AdoMet</note>
    </ligand>
</feature>
<evidence type="ECO:0000256" key="8">
    <source>
        <dbReference type="HAMAP-Rule" id="MF_00206"/>
    </source>
</evidence>
<protein>
    <recommendedName>
        <fullName evidence="8">Lipoyl synthase</fullName>
        <ecNumber evidence="8">2.8.1.8</ecNumber>
    </recommendedName>
    <alternativeName>
        <fullName evidence="8">Lip-syn</fullName>
        <shortName evidence="8">LS</shortName>
    </alternativeName>
    <alternativeName>
        <fullName evidence="8">Lipoate synthase</fullName>
    </alternativeName>
    <alternativeName>
        <fullName evidence="8">Lipoic acid synthase</fullName>
    </alternativeName>
    <alternativeName>
        <fullName evidence="8">Sulfur insertion protein LipA</fullName>
    </alternativeName>
</protein>
<dbReference type="Proteomes" id="UP000779900">
    <property type="component" value="Unassembled WGS sequence"/>
</dbReference>